<keyword evidence="5 6" id="KW-0472">Membrane</keyword>
<evidence type="ECO:0000256" key="1">
    <source>
        <dbReference type="ARBA" id="ARBA00004651"/>
    </source>
</evidence>
<comment type="caution">
    <text evidence="8">The sequence shown here is derived from an EMBL/GenBank/DDBJ whole genome shotgun (WGS) entry which is preliminary data.</text>
</comment>
<dbReference type="Pfam" id="PF00892">
    <property type="entry name" value="EamA"/>
    <property type="match status" value="2"/>
</dbReference>
<name>A0A437QAN1_9GAMM</name>
<dbReference type="SUPFAM" id="SSF103481">
    <property type="entry name" value="Multidrug resistance efflux transporter EmrE"/>
    <property type="match status" value="2"/>
</dbReference>
<sequence length="306" mass="33475">MNFSLRSSAFIGGFCALAATIIWSGNFVIARGLVDGVPPISLAFWRWTLAILVFLPFALKPMLRAWQPIRIHLGYLTLTALCGVTLFNTLIYIASHSTSAINLSLIAITFPIFVILLARFYWHERITRPKAIGVGLVIIGVINLVTQGKPSQLLSVEFAQGDIWMLAAAICFALYSVMVKRKPAALGAWAFQLITFIIGWVLLLPFYLWEASNTHFQIHEADLSILAAIAYVGVAASLLAFVLWGHAIALLGPTTPAIIYYSLPIFSGLAAYLFLGETLGSIHLLSASLILAGVILAIYRKDQAQR</sequence>
<feature type="domain" description="EamA" evidence="7">
    <location>
        <begin position="161"/>
        <end position="298"/>
    </location>
</feature>
<feature type="transmembrane region" description="Helical" evidence="6">
    <location>
        <begin position="40"/>
        <end position="59"/>
    </location>
</feature>
<evidence type="ECO:0000259" key="7">
    <source>
        <dbReference type="Pfam" id="PF00892"/>
    </source>
</evidence>
<gene>
    <name evidence="8" type="ORF">EOE65_06505</name>
</gene>
<reference evidence="8 9" key="1">
    <citation type="submission" date="2019-01" db="EMBL/GenBank/DDBJ databases">
        <authorList>
            <person name="Chen W.-M."/>
        </authorList>
    </citation>
    <scope>NUCLEOTIDE SEQUENCE [LARGE SCALE GENOMIC DNA]</scope>
    <source>
        <strain evidence="8 9">HPM-16</strain>
    </source>
</reference>
<organism evidence="8 9">
    <name type="scientific">Neptunomonas marina</name>
    <dbReference type="NCBI Taxonomy" id="1815562"/>
    <lineage>
        <taxon>Bacteria</taxon>
        <taxon>Pseudomonadati</taxon>
        <taxon>Pseudomonadota</taxon>
        <taxon>Gammaproteobacteria</taxon>
        <taxon>Oceanospirillales</taxon>
        <taxon>Oceanospirillaceae</taxon>
        <taxon>Neptunomonas</taxon>
    </lineage>
</organism>
<dbReference type="Proteomes" id="UP000282818">
    <property type="component" value="Unassembled WGS sequence"/>
</dbReference>
<evidence type="ECO:0000313" key="8">
    <source>
        <dbReference type="EMBL" id="RVU31622.1"/>
    </source>
</evidence>
<feature type="transmembrane region" description="Helical" evidence="6">
    <location>
        <begin position="281"/>
        <end position="299"/>
    </location>
</feature>
<comment type="subcellular location">
    <subcellularLocation>
        <location evidence="1">Cell membrane</location>
        <topology evidence="1">Multi-pass membrane protein</topology>
    </subcellularLocation>
</comment>
<dbReference type="PANTHER" id="PTHR42920:SF11">
    <property type="entry name" value="INNER MEMBRANE PROTEIN YTFF"/>
    <property type="match status" value="1"/>
</dbReference>
<keyword evidence="2" id="KW-1003">Cell membrane</keyword>
<dbReference type="InterPro" id="IPR000620">
    <property type="entry name" value="EamA_dom"/>
</dbReference>
<feature type="transmembrane region" description="Helical" evidence="6">
    <location>
        <begin position="158"/>
        <end position="177"/>
    </location>
</feature>
<dbReference type="AlphaFoldDB" id="A0A437QAN1"/>
<feature type="transmembrane region" description="Helical" evidence="6">
    <location>
        <begin position="228"/>
        <end position="251"/>
    </location>
</feature>
<dbReference type="PANTHER" id="PTHR42920">
    <property type="entry name" value="OS03G0707200 PROTEIN-RELATED"/>
    <property type="match status" value="1"/>
</dbReference>
<evidence type="ECO:0000256" key="5">
    <source>
        <dbReference type="ARBA" id="ARBA00023136"/>
    </source>
</evidence>
<keyword evidence="3 6" id="KW-0812">Transmembrane</keyword>
<dbReference type="EMBL" id="SACQ01000002">
    <property type="protein sequence ID" value="RVU31622.1"/>
    <property type="molecule type" value="Genomic_DNA"/>
</dbReference>
<evidence type="ECO:0000256" key="3">
    <source>
        <dbReference type="ARBA" id="ARBA00022692"/>
    </source>
</evidence>
<evidence type="ECO:0000256" key="4">
    <source>
        <dbReference type="ARBA" id="ARBA00022989"/>
    </source>
</evidence>
<dbReference type="RefSeq" id="WP_127693481.1">
    <property type="nucleotide sequence ID" value="NZ_SACQ01000002.1"/>
</dbReference>
<protein>
    <submittedName>
        <fullName evidence="8">DMT family transporter</fullName>
    </submittedName>
</protein>
<dbReference type="Gene3D" id="1.10.3730.20">
    <property type="match status" value="1"/>
</dbReference>
<feature type="transmembrane region" description="Helical" evidence="6">
    <location>
        <begin position="258"/>
        <end position="275"/>
    </location>
</feature>
<feature type="transmembrane region" description="Helical" evidence="6">
    <location>
        <begin position="129"/>
        <end position="146"/>
    </location>
</feature>
<feature type="transmembrane region" description="Helical" evidence="6">
    <location>
        <begin position="71"/>
        <end position="94"/>
    </location>
</feature>
<dbReference type="GO" id="GO:0005886">
    <property type="term" value="C:plasma membrane"/>
    <property type="evidence" value="ECO:0007669"/>
    <property type="project" value="UniProtKB-SubCell"/>
</dbReference>
<evidence type="ECO:0000256" key="6">
    <source>
        <dbReference type="SAM" id="Phobius"/>
    </source>
</evidence>
<keyword evidence="9" id="KW-1185">Reference proteome</keyword>
<evidence type="ECO:0000256" key="2">
    <source>
        <dbReference type="ARBA" id="ARBA00022475"/>
    </source>
</evidence>
<accession>A0A437QAN1</accession>
<keyword evidence="4 6" id="KW-1133">Transmembrane helix</keyword>
<feature type="transmembrane region" description="Helical" evidence="6">
    <location>
        <begin position="189"/>
        <end position="208"/>
    </location>
</feature>
<dbReference type="InterPro" id="IPR051258">
    <property type="entry name" value="Diverse_Substrate_Transporter"/>
</dbReference>
<evidence type="ECO:0000313" key="9">
    <source>
        <dbReference type="Proteomes" id="UP000282818"/>
    </source>
</evidence>
<dbReference type="InterPro" id="IPR037185">
    <property type="entry name" value="EmrE-like"/>
</dbReference>
<proteinExistence type="predicted"/>
<feature type="transmembrane region" description="Helical" evidence="6">
    <location>
        <begin position="100"/>
        <end position="122"/>
    </location>
</feature>
<feature type="domain" description="EamA" evidence="7">
    <location>
        <begin position="11"/>
        <end position="144"/>
    </location>
</feature>